<dbReference type="EMBL" id="RJVK01000002">
    <property type="protein sequence ID" value="ROR40205.1"/>
    <property type="molecule type" value="Genomic_DNA"/>
</dbReference>
<proteinExistence type="predicted"/>
<reference evidence="3 4" key="2">
    <citation type="submission" date="2018-11" db="EMBL/GenBank/DDBJ databases">
        <title>Genomic Encyclopedia of Type Strains, Phase IV (KMG-IV): sequencing the most valuable type-strain genomes for metagenomic binning, comparative biology and taxonomic classification.</title>
        <authorList>
            <person name="Goeker M."/>
        </authorList>
    </citation>
    <scope>NUCLEOTIDE SEQUENCE [LARGE SCALE GENOMIC DNA]</scope>
    <source>
        <strain evidence="3 4">DSM 27783</strain>
    </source>
</reference>
<keyword evidence="1" id="KW-0812">Transmembrane</keyword>
<keyword evidence="1" id="KW-0472">Membrane</keyword>
<feature type="transmembrane region" description="Helical" evidence="1">
    <location>
        <begin position="7"/>
        <end position="27"/>
    </location>
</feature>
<gene>
    <name evidence="2" type="ORF">C6V80_01160</name>
    <name evidence="3" type="ORF">EDC58_1193</name>
</gene>
<organism evidence="3 4">
    <name type="scientific">Caminibacter pacificus</name>
    <dbReference type="NCBI Taxonomy" id="1424653"/>
    <lineage>
        <taxon>Bacteria</taxon>
        <taxon>Pseudomonadati</taxon>
        <taxon>Campylobacterota</taxon>
        <taxon>Epsilonproteobacteria</taxon>
        <taxon>Nautiliales</taxon>
        <taxon>Nautiliaceae</taxon>
        <taxon>Caminibacter</taxon>
    </lineage>
</organism>
<evidence type="ECO:0000313" key="3">
    <source>
        <dbReference type="EMBL" id="ROR40205.1"/>
    </source>
</evidence>
<feature type="transmembrane region" description="Helical" evidence="1">
    <location>
        <begin position="330"/>
        <end position="348"/>
    </location>
</feature>
<keyword evidence="5" id="KW-1185">Reference proteome</keyword>
<dbReference type="RefSeq" id="WP_123352587.1">
    <property type="nucleotide sequence ID" value="NZ_CP027432.2"/>
</dbReference>
<evidence type="ECO:0000313" key="2">
    <source>
        <dbReference type="EMBL" id="QCI27618.2"/>
    </source>
</evidence>
<name>A0AAJ4UY09_9BACT</name>
<feature type="transmembrane region" description="Helical" evidence="1">
    <location>
        <begin position="384"/>
        <end position="402"/>
    </location>
</feature>
<evidence type="ECO:0000313" key="4">
    <source>
        <dbReference type="Proteomes" id="UP000272781"/>
    </source>
</evidence>
<sequence>MLKRHCSVNFLKVFIIVGIYFLITNFLSKSEFIRSNYSDYSFDLVNLILLKTPDLYPDTPKVFVVHFDDRFLKSRNLLNKNNEPTYGYIFPREYIADFIKRLDNRIKRVGFGPKALFIDYDFSYSSMPLNNGLSRGDKKLINILAKDRNYTIYLPRISSYNFIADSKNEKIQKHIKEKKIVFVSPKLYVNNDGDIRRYKPFDVIDGKTYKNIIITLYEKDNNTTLKNKLNSSIYQSNILFKAYKENKEGRMIQKSYWSNLFKISVMDFFDLPRKNKDLNNSIIFLGSSYQHNNDKYTLFSFPLTLELNGVDVLANAYETISFFGGFLKVFGFKSVLVVFLLVVTVNCIENLGFFRRLNDFKKVECENTVCKIGMKVSNTILSKAFIIGMFFFLVSIMCLLNFKIWIDFLVLLISYKFVDFLIKLLKERK</sequence>
<reference evidence="5" key="1">
    <citation type="submission" date="2018-03" db="EMBL/GenBank/DDBJ databases">
        <title>A comparative analysis of the Nautiliaceae.</title>
        <authorList>
            <person name="Grosche A."/>
            <person name="Smedile F."/>
            <person name="Vetriani C."/>
        </authorList>
    </citation>
    <scope>NUCLEOTIDE SEQUENCE [LARGE SCALE GENOMIC DNA]</scope>
    <source>
        <strain evidence="5">TB6</strain>
    </source>
</reference>
<dbReference type="Proteomes" id="UP000272781">
    <property type="component" value="Unassembled WGS sequence"/>
</dbReference>
<keyword evidence="1" id="KW-1133">Transmembrane helix</keyword>
<evidence type="ECO:0000313" key="5">
    <source>
        <dbReference type="Proteomes" id="UP000298805"/>
    </source>
</evidence>
<dbReference type="Proteomes" id="UP000298805">
    <property type="component" value="Chromosome"/>
</dbReference>
<evidence type="ECO:0000256" key="1">
    <source>
        <dbReference type="SAM" id="Phobius"/>
    </source>
</evidence>
<reference evidence="2" key="3">
    <citation type="submission" date="2019-06" db="EMBL/GenBank/DDBJ databases">
        <title>A comparative analysis of the Nautiliaceae.</title>
        <authorList>
            <person name="Grosche A."/>
            <person name="Smedile F."/>
            <person name="Vetriani C."/>
        </authorList>
    </citation>
    <scope>NUCLEOTIDE SEQUENCE</scope>
    <source>
        <strain evidence="2">TB6</strain>
    </source>
</reference>
<protein>
    <submittedName>
        <fullName evidence="3">CHASE2 domain-containing protein</fullName>
    </submittedName>
</protein>
<dbReference type="EMBL" id="CP027432">
    <property type="protein sequence ID" value="QCI27618.2"/>
    <property type="molecule type" value="Genomic_DNA"/>
</dbReference>
<dbReference type="AlphaFoldDB" id="A0AAJ4UY09"/>
<accession>A0AAJ4UY09</accession>